<evidence type="ECO:0000313" key="1">
    <source>
        <dbReference type="EMBL" id="MBD7907576.1"/>
    </source>
</evidence>
<gene>
    <name evidence="1" type="ORF">H9659_04415</name>
</gene>
<dbReference type="Pfam" id="PF11579">
    <property type="entry name" value="DUF3238"/>
    <property type="match status" value="1"/>
</dbReference>
<dbReference type="Proteomes" id="UP000659496">
    <property type="component" value="Unassembled WGS sequence"/>
</dbReference>
<dbReference type="InterPro" id="IPR021631">
    <property type="entry name" value="DUF3238"/>
</dbReference>
<keyword evidence="2" id="KW-1185">Reference proteome</keyword>
<evidence type="ECO:0000313" key="2">
    <source>
        <dbReference type="Proteomes" id="UP000659496"/>
    </source>
</evidence>
<comment type="caution">
    <text evidence="1">The sequence shown here is derived from an EMBL/GenBank/DDBJ whole genome shotgun (WGS) entry which is preliminary data.</text>
</comment>
<sequence>MSQRFEITSVTHEVGRIAFEWDDAGGTYHVYKDGEHIYEGTSPDFQDTDLLADTYYKYTIERHANDEVKDVIVMQTSALTVEKNADNPLQSLVITTIAAKTQVALSWERLKDTEMYTIYRNGKELAQVESNRYIDRDFPMDEPLTYAVYCERSIAQSEETFNNARSFIAKAFGFLYPKTTEKEASVEGFTIMKSIGVPSKLLVPFADHQPSSSVDNWDFRYKTFLEDDILENPNVISPNRYFKGDNRKFDPESGAYRTCVDIEIDYKNPVNPLTITKKVGESVALGLDKKVRERQTASDEGITLKPLDDKKGETGFHLEHAVGNPLTTSPDINYEVQAVFGENGTFDLTGFHDQSPNHEIYLRSGKETDWIPVHQSRSAGLAYMSGVTAYQYWRFSNIN</sequence>
<name>A0ABR8PHC6_9BACL</name>
<organism evidence="1 2">
    <name type="scientific">Sporosarcina gallistercoris</name>
    <dbReference type="NCBI Taxonomy" id="2762245"/>
    <lineage>
        <taxon>Bacteria</taxon>
        <taxon>Bacillati</taxon>
        <taxon>Bacillota</taxon>
        <taxon>Bacilli</taxon>
        <taxon>Bacillales</taxon>
        <taxon>Caryophanaceae</taxon>
        <taxon>Sporosarcina</taxon>
    </lineage>
</organism>
<protein>
    <submittedName>
        <fullName evidence="1">DUF3238 domain-containing protein</fullName>
    </submittedName>
</protein>
<dbReference type="RefSeq" id="WP_191688715.1">
    <property type="nucleotide sequence ID" value="NZ_JACSQY010000002.1"/>
</dbReference>
<proteinExistence type="predicted"/>
<dbReference type="Gene3D" id="2.60.40.10">
    <property type="entry name" value="Immunoglobulins"/>
    <property type="match status" value="1"/>
</dbReference>
<dbReference type="InterPro" id="IPR013783">
    <property type="entry name" value="Ig-like_fold"/>
</dbReference>
<dbReference type="EMBL" id="JACSQY010000002">
    <property type="protein sequence ID" value="MBD7907576.1"/>
    <property type="molecule type" value="Genomic_DNA"/>
</dbReference>
<accession>A0ABR8PHC6</accession>
<reference evidence="1 2" key="1">
    <citation type="submission" date="2020-08" db="EMBL/GenBank/DDBJ databases">
        <title>A Genomic Blueprint of the Chicken Gut Microbiome.</title>
        <authorList>
            <person name="Gilroy R."/>
            <person name="Ravi A."/>
            <person name="Getino M."/>
            <person name="Pursley I."/>
            <person name="Horton D.L."/>
            <person name="Alikhan N.-F."/>
            <person name="Baker D."/>
            <person name="Gharbi K."/>
            <person name="Hall N."/>
            <person name="Watson M."/>
            <person name="Adriaenssens E.M."/>
            <person name="Foster-Nyarko E."/>
            <person name="Jarju S."/>
            <person name="Secka A."/>
            <person name="Antonio M."/>
            <person name="Oren A."/>
            <person name="Chaudhuri R."/>
            <person name="La Ragione R.M."/>
            <person name="Hildebrand F."/>
            <person name="Pallen M.J."/>
        </authorList>
    </citation>
    <scope>NUCLEOTIDE SEQUENCE [LARGE SCALE GENOMIC DNA]</scope>
    <source>
        <strain evidence="1 2">Sa3CUA8</strain>
    </source>
</reference>